<feature type="compositionally biased region" description="Polar residues" evidence="1">
    <location>
        <begin position="163"/>
        <end position="174"/>
    </location>
</feature>
<protein>
    <recommendedName>
        <fullName evidence="2">Azaphilone pigments biosynthesis cluster protein L N-terminal domain-containing protein</fullName>
    </recommendedName>
</protein>
<dbReference type="EMBL" id="ML734589">
    <property type="protein sequence ID" value="KAB8247477.1"/>
    <property type="molecule type" value="Genomic_DNA"/>
</dbReference>
<gene>
    <name evidence="3" type="ORF">BDV35DRAFT_193144</name>
</gene>
<name>A0A5N6H029_ASPFL</name>
<feature type="region of interest" description="Disordered" evidence="1">
    <location>
        <begin position="163"/>
        <end position="189"/>
    </location>
</feature>
<evidence type="ECO:0000259" key="2">
    <source>
        <dbReference type="Pfam" id="PF17111"/>
    </source>
</evidence>
<evidence type="ECO:0000256" key="1">
    <source>
        <dbReference type="SAM" id="MobiDB-lite"/>
    </source>
</evidence>
<dbReference type="AlphaFoldDB" id="A0A5N6H029"/>
<dbReference type="VEuPathDB" id="FungiDB:AFLA_006121"/>
<dbReference type="VEuPathDB" id="FungiDB:F9C07_2282662"/>
<dbReference type="InterPro" id="IPR031348">
    <property type="entry name" value="PigL_N"/>
</dbReference>
<proteinExistence type="predicted"/>
<dbReference type="Proteomes" id="UP000325434">
    <property type="component" value="Unassembled WGS sequence"/>
</dbReference>
<evidence type="ECO:0000313" key="3">
    <source>
        <dbReference type="EMBL" id="KAB8247477.1"/>
    </source>
</evidence>
<sequence>MATSPDSSAADILTLTKLAWDLYHNCYLITSDAPEAFKQLVNELASLQGVLRALRDDVNSNASFFDDLEEGRRNTLQRCLNACSNTLQNVKEVVAKYRNLGVGDGKQFWQRVKWVSQRGEIDDLKSRIMIHTCNLSLCMSSIGNSTLARIERSMADALEQKSFPSTPETLSNGQRVLRTPPIPGDDDFQLDESLRIEPLRVSPKGIPMRANSLPTVESHARISASESILSGGSEWSATTVNTTSPSINDPLKRSMSHNYVVRRTGSCASESRHLRMPSSESAQLGIHPALREEPFLDNRTESSGSELDNTAVTSAVATAMQQLQQVQIRESILRPLRYEPRDKLHRPDPQLMRSFDALVRDELRIKRLSTSDWLRVAVWWLLKARAALASSDRPSLVGPRGNVTPPTGSWAPGDQAYVDLLKASYILYDIVLADTSLHAILTHENRKLISDLSEGIKDEFAHFISLDVPEYSIIQSQNLDIWEPLQPEEAAEKGSDSIIGLNNVRWATVDLEDAGDEEEKVFYRTFVNAGIGSKRLRMRTKGAPYMLLLSAREGESEPKITICNQSGTLCLQRDFLPEDLAQMIRVWQATVSGYPGMKISEPIVIRFDTKSVSVSFQHASDLQYFINLPKAYFDAVWQREPVDSDQFSETVLFRSSVEKFEQLKAPTMRPMNPPVIHKSCEVRILERSYGEAWQSVRRMVISSWVAEQAPWCIELFMPMSRVQVCRGTDSGQILVKWSDTCQERSTKTDGNYHPLYSYVYDDNSPNIGLGLQFRSQKQVEDFEKAILSMCSQSSFSWDQPTSSGYVYDVVDPSGDQKQYKAILLIQSRLTWKYCSLYYVYRDTDYVYDHRTLRVRFPRLFYTDYISSHVDRLYPADRPVSFSHCEKKVGNMTAEFDEEPLLRSFMSSLANGYELLYSRRAVSLVTKGKSLFGARKSNKGETEVQLWRKGASIQMSSRWDEHVTDKWLTVSVMPGALQPAKDSTRVDFSTLQYSRGSFLNMAGILAVAPKDPNMARRGGQLAINFATSKDRHDFVAALECDSVPPAYDV</sequence>
<organism evidence="3">
    <name type="scientific">Aspergillus flavus</name>
    <dbReference type="NCBI Taxonomy" id="5059"/>
    <lineage>
        <taxon>Eukaryota</taxon>
        <taxon>Fungi</taxon>
        <taxon>Dikarya</taxon>
        <taxon>Ascomycota</taxon>
        <taxon>Pezizomycotina</taxon>
        <taxon>Eurotiomycetes</taxon>
        <taxon>Eurotiomycetidae</taxon>
        <taxon>Eurotiales</taxon>
        <taxon>Aspergillaceae</taxon>
        <taxon>Aspergillus</taxon>
        <taxon>Aspergillus subgen. Circumdati</taxon>
    </lineage>
</organism>
<accession>A0A5N6H029</accession>
<dbReference type="Pfam" id="PF17111">
    <property type="entry name" value="PigL_N"/>
    <property type="match status" value="1"/>
</dbReference>
<feature type="domain" description="Azaphilone pigments biosynthesis cluster protein L N-terminal" evidence="2">
    <location>
        <begin position="33"/>
        <end position="154"/>
    </location>
</feature>
<reference evidence="3" key="1">
    <citation type="submission" date="2019-04" db="EMBL/GenBank/DDBJ databases">
        <title>Friends and foes A comparative genomics study of 23 Aspergillus species from section Flavi.</title>
        <authorList>
            <consortium name="DOE Joint Genome Institute"/>
            <person name="Kjaerbolling I."/>
            <person name="Vesth T."/>
            <person name="Frisvad J.C."/>
            <person name="Nybo J.L."/>
            <person name="Theobald S."/>
            <person name="Kildgaard S."/>
            <person name="Isbrandt T."/>
            <person name="Kuo A."/>
            <person name="Sato A."/>
            <person name="Lyhne E.K."/>
            <person name="Kogle M.E."/>
            <person name="Wiebenga A."/>
            <person name="Kun R.S."/>
            <person name="Lubbers R.J."/>
            <person name="Makela M.R."/>
            <person name="Barry K."/>
            <person name="Chovatia M."/>
            <person name="Clum A."/>
            <person name="Daum C."/>
            <person name="Haridas S."/>
            <person name="He G."/>
            <person name="LaButti K."/>
            <person name="Lipzen A."/>
            <person name="Mondo S."/>
            <person name="Riley R."/>
            <person name="Salamov A."/>
            <person name="Simmons B.A."/>
            <person name="Magnuson J.K."/>
            <person name="Henrissat B."/>
            <person name="Mortensen U.H."/>
            <person name="Larsen T.O."/>
            <person name="Devries R.P."/>
            <person name="Grigoriev I.V."/>
            <person name="Machida M."/>
            <person name="Baker S.E."/>
            <person name="Andersen M.R."/>
        </authorList>
    </citation>
    <scope>NUCLEOTIDE SEQUENCE [LARGE SCALE GENOMIC DNA]</scope>
    <source>
        <strain evidence="3">CBS 121.62</strain>
    </source>
</reference>